<feature type="region of interest" description="Disordered" evidence="1">
    <location>
        <begin position="106"/>
        <end position="130"/>
    </location>
</feature>
<feature type="compositionally biased region" description="Basic and acidic residues" evidence="1">
    <location>
        <begin position="113"/>
        <end position="124"/>
    </location>
</feature>
<dbReference type="EMBL" id="LAVV01006918">
    <property type="protein sequence ID" value="KNZ57787.1"/>
    <property type="molecule type" value="Genomic_DNA"/>
</dbReference>
<evidence type="ECO:0000256" key="1">
    <source>
        <dbReference type="SAM" id="MobiDB-lite"/>
    </source>
</evidence>
<comment type="caution">
    <text evidence="2">The sequence shown here is derived from an EMBL/GenBank/DDBJ whole genome shotgun (WGS) entry which is preliminary data.</text>
</comment>
<proteinExistence type="predicted"/>
<dbReference type="STRING" id="27349.A0A0L6VB41"/>
<sequence>MREHLQSKAGCPMRQRDCRLRPTGWLRRPKSQVLPTMARRDLCLLDHPHPKFFQALSIYCQSHSTREHSLGHDTTAQAKENMVPKLRLHQHNLKRKSLLFRHQANHHQALESSHQHDMTADRKGSGNACPSVPTNNQKALKAQVAALSVRGHLIFNMFLVPQCATGDEEIKKKMKGLQMIEDDDLTGKQQSRGIRIGPDGHNHANGRSEHPSILTLKSEYSTISIDNEKSCYPRGTLQGLMMMMISIMGDIKK</sequence>
<evidence type="ECO:0000313" key="2">
    <source>
        <dbReference type="EMBL" id="KNZ57787.1"/>
    </source>
</evidence>
<name>A0A0L6VB41_9BASI</name>
<dbReference type="AlphaFoldDB" id="A0A0L6VB41"/>
<organism evidence="2 3">
    <name type="scientific">Puccinia sorghi</name>
    <dbReference type="NCBI Taxonomy" id="27349"/>
    <lineage>
        <taxon>Eukaryota</taxon>
        <taxon>Fungi</taxon>
        <taxon>Dikarya</taxon>
        <taxon>Basidiomycota</taxon>
        <taxon>Pucciniomycotina</taxon>
        <taxon>Pucciniomycetes</taxon>
        <taxon>Pucciniales</taxon>
        <taxon>Pucciniaceae</taxon>
        <taxon>Puccinia</taxon>
    </lineage>
</organism>
<reference evidence="2 3" key="1">
    <citation type="submission" date="2015-08" db="EMBL/GenBank/DDBJ databases">
        <title>Next Generation Sequencing and Analysis of the Genome of Puccinia sorghi L Schw, the Causal Agent of Maize Common Rust.</title>
        <authorList>
            <person name="Rochi L."/>
            <person name="Burguener G."/>
            <person name="Darino M."/>
            <person name="Turjanski A."/>
            <person name="Kreff E."/>
            <person name="Dieguez M.J."/>
            <person name="Sacco F."/>
        </authorList>
    </citation>
    <scope>NUCLEOTIDE SEQUENCE [LARGE SCALE GENOMIC DNA]</scope>
    <source>
        <strain evidence="2 3">RO10H11247</strain>
    </source>
</reference>
<dbReference type="OrthoDB" id="2502581at2759"/>
<keyword evidence="3" id="KW-1185">Reference proteome</keyword>
<evidence type="ECO:0000313" key="3">
    <source>
        <dbReference type="Proteomes" id="UP000037035"/>
    </source>
</evidence>
<accession>A0A0L6VB41</accession>
<protein>
    <submittedName>
        <fullName evidence="2">Uncharacterized protein</fullName>
    </submittedName>
</protein>
<dbReference type="VEuPathDB" id="FungiDB:VP01_2072g4"/>
<dbReference type="Proteomes" id="UP000037035">
    <property type="component" value="Unassembled WGS sequence"/>
</dbReference>
<gene>
    <name evidence="2" type="ORF">VP01_2072g4</name>
</gene>